<proteinExistence type="predicted"/>
<evidence type="ECO:0000313" key="2">
    <source>
        <dbReference type="Proteomes" id="UP000234681"/>
    </source>
</evidence>
<dbReference type="Proteomes" id="UP000234681">
    <property type="component" value="Unassembled WGS sequence"/>
</dbReference>
<sequence>MCATGVCTEVLKDFHWAGEMAQWLRATTAPEFKSQQTHGASQTSVMRSDSLLWCLKTGT</sequence>
<accession>A6KUT8</accession>
<feature type="non-terminal residue" evidence="1">
    <location>
        <position position="59"/>
    </location>
</feature>
<dbReference type="EMBL" id="CH474306">
    <property type="protein sequence ID" value="EDL82738.1"/>
    <property type="molecule type" value="Genomic_DNA"/>
</dbReference>
<evidence type="ECO:0000313" key="1">
    <source>
        <dbReference type="EMBL" id="EDL82738.1"/>
    </source>
</evidence>
<gene>
    <name evidence="1" type="ORF">rCG_56787</name>
</gene>
<organism evidence="1 2">
    <name type="scientific">Rattus norvegicus</name>
    <name type="common">Rat</name>
    <dbReference type="NCBI Taxonomy" id="10116"/>
    <lineage>
        <taxon>Eukaryota</taxon>
        <taxon>Metazoa</taxon>
        <taxon>Chordata</taxon>
        <taxon>Craniata</taxon>
        <taxon>Vertebrata</taxon>
        <taxon>Euteleostomi</taxon>
        <taxon>Mammalia</taxon>
        <taxon>Eutheria</taxon>
        <taxon>Euarchontoglires</taxon>
        <taxon>Glires</taxon>
        <taxon>Rodentia</taxon>
        <taxon>Myomorpha</taxon>
        <taxon>Muroidea</taxon>
        <taxon>Muridae</taxon>
        <taxon>Murinae</taxon>
        <taxon>Rattus</taxon>
    </lineage>
</organism>
<name>A6KUT8_RAT</name>
<protein>
    <submittedName>
        <fullName evidence="1">RCG56787</fullName>
    </submittedName>
</protein>
<dbReference type="AlphaFoldDB" id="A6KUT8"/>
<reference evidence="2" key="1">
    <citation type="submission" date="2005-06" db="EMBL/GenBank/DDBJ databases">
        <authorList>
            <person name="Mural R.J."/>
            <person name="Li P.W."/>
            <person name="Adams M.D."/>
            <person name="Amanatides P.G."/>
            <person name="Baden-Tillson H."/>
            <person name="Barnstead M."/>
            <person name="Chin S.H."/>
            <person name="Dew I."/>
            <person name="Evans C.A."/>
            <person name="Ferriera S."/>
            <person name="Flanigan M."/>
            <person name="Fosler C."/>
            <person name="Glodek A."/>
            <person name="Gu Z."/>
            <person name="Holt R.A."/>
            <person name="Jennings D."/>
            <person name="Kraft C.L."/>
            <person name="Lu F."/>
            <person name="Nguyen T."/>
            <person name="Nusskern D.R."/>
            <person name="Pfannkoch C.M."/>
            <person name="Sitter C."/>
            <person name="Sutton G.G."/>
            <person name="Venter J.C."/>
            <person name="Wang Z."/>
            <person name="Woodage T."/>
            <person name="Zheng X.H."/>
            <person name="Zhong F."/>
        </authorList>
    </citation>
    <scope>NUCLEOTIDE SEQUENCE [LARGE SCALE GENOMIC DNA]</scope>
    <source>
        <strain>BN</strain>
        <strain evidence="2">Sprague-Dawley</strain>
    </source>
</reference>